<evidence type="ECO:0008006" key="3">
    <source>
        <dbReference type="Google" id="ProtNLM"/>
    </source>
</evidence>
<dbReference type="GeneID" id="17279455"/>
<dbReference type="EnsemblProtists" id="EOD34184">
    <property type="protein sequence ID" value="EOD34184"/>
    <property type="gene ID" value="EMIHUDRAFT_201822"/>
</dbReference>
<dbReference type="Proteomes" id="UP000013827">
    <property type="component" value="Unassembled WGS sequence"/>
</dbReference>
<dbReference type="PaxDb" id="2903-EOD34184"/>
<organism evidence="1 2">
    <name type="scientific">Emiliania huxleyi (strain CCMP1516)</name>
    <dbReference type="NCBI Taxonomy" id="280463"/>
    <lineage>
        <taxon>Eukaryota</taxon>
        <taxon>Haptista</taxon>
        <taxon>Haptophyta</taxon>
        <taxon>Prymnesiophyceae</taxon>
        <taxon>Isochrysidales</taxon>
        <taxon>Noelaerhabdaceae</taxon>
        <taxon>Emiliania</taxon>
    </lineage>
</organism>
<evidence type="ECO:0000313" key="2">
    <source>
        <dbReference type="Proteomes" id="UP000013827"/>
    </source>
</evidence>
<reference evidence="2" key="1">
    <citation type="journal article" date="2013" name="Nature">
        <title>Pan genome of the phytoplankton Emiliania underpins its global distribution.</title>
        <authorList>
            <person name="Read B.A."/>
            <person name="Kegel J."/>
            <person name="Klute M.J."/>
            <person name="Kuo A."/>
            <person name="Lefebvre S.C."/>
            <person name="Maumus F."/>
            <person name="Mayer C."/>
            <person name="Miller J."/>
            <person name="Monier A."/>
            <person name="Salamov A."/>
            <person name="Young J."/>
            <person name="Aguilar M."/>
            <person name="Claverie J.M."/>
            <person name="Frickenhaus S."/>
            <person name="Gonzalez K."/>
            <person name="Herman E.K."/>
            <person name="Lin Y.C."/>
            <person name="Napier J."/>
            <person name="Ogata H."/>
            <person name="Sarno A.F."/>
            <person name="Shmutz J."/>
            <person name="Schroeder D."/>
            <person name="de Vargas C."/>
            <person name="Verret F."/>
            <person name="von Dassow P."/>
            <person name="Valentin K."/>
            <person name="Van de Peer Y."/>
            <person name="Wheeler G."/>
            <person name="Dacks J.B."/>
            <person name="Delwiche C.F."/>
            <person name="Dyhrman S.T."/>
            <person name="Glockner G."/>
            <person name="John U."/>
            <person name="Richards T."/>
            <person name="Worden A.Z."/>
            <person name="Zhang X."/>
            <person name="Grigoriev I.V."/>
            <person name="Allen A.E."/>
            <person name="Bidle K."/>
            <person name="Borodovsky M."/>
            <person name="Bowler C."/>
            <person name="Brownlee C."/>
            <person name="Cock J.M."/>
            <person name="Elias M."/>
            <person name="Gladyshev V.N."/>
            <person name="Groth M."/>
            <person name="Guda C."/>
            <person name="Hadaegh A."/>
            <person name="Iglesias-Rodriguez M.D."/>
            <person name="Jenkins J."/>
            <person name="Jones B.M."/>
            <person name="Lawson T."/>
            <person name="Leese F."/>
            <person name="Lindquist E."/>
            <person name="Lobanov A."/>
            <person name="Lomsadze A."/>
            <person name="Malik S.B."/>
            <person name="Marsh M.E."/>
            <person name="Mackinder L."/>
            <person name="Mock T."/>
            <person name="Mueller-Roeber B."/>
            <person name="Pagarete A."/>
            <person name="Parker M."/>
            <person name="Probert I."/>
            <person name="Quesneville H."/>
            <person name="Raines C."/>
            <person name="Rensing S.A."/>
            <person name="Riano-Pachon D.M."/>
            <person name="Richier S."/>
            <person name="Rokitta S."/>
            <person name="Shiraiwa Y."/>
            <person name="Soanes D.M."/>
            <person name="van der Giezen M."/>
            <person name="Wahlund T.M."/>
            <person name="Williams B."/>
            <person name="Wilson W."/>
            <person name="Wolfe G."/>
            <person name="Wurch L.L."/>
        </authorList>
    </citation>
    <scope>NUCLEOTIDE SEQUENCE</scope>
</reference>
<dbReference type="KEGG" id="ehx:EMIHUDRAFT_201822"/>
<name>A0A0D3KEJ9_EMIH1</name>
<dbReference type="RefSeq" id="XP_005786613.1">
    <property type="nucleotide sequence ID" value="XM_005786556.1"/>
</dbReference>
<reference evidence="1" key="2">
    <citation type="submission" date="2024-10" db="UniProtKB">
        <authorList>
            <consortium name="EnsemblProtists"/>
        </authorList>
    </citation>
    <scope>IDENTIFICATION</scope>
</reference>
<dbReference type="HOGENOM" id="CLU_2817822_0_0_1"/>
<evidence type="ECO:0000313" key="1">
    <source>
        <dbReference type="EnsemblProtists" id="EOD34184"/>
    </source>
</evidence>
<accession>A0A0D3KEJ9</accession>
<keyword evidence="2" id="KW-1185">Reference proteome</keyword>
<protein>
    <recommendedName>
        <fullName evidence="3">MIP18 family-like domain-containing protein</fullName>
    </recommendedName>
</protein>
<sequence length="67" mass="7143">MPPETAPDDDESALLSRIDDLRIASIRPLMPAACLIEHEGITIHVSMLPSSWSQSAATTALSPEKGT</sequence>
<dbReference type="AlphaFoldDB" id="A0A0D3KEJ9"/>
<proteinExistence type="predicted"/>